<gene>
    <name evidence="2" type="ORF">PS2015_1823</name>
</gene>
<evidence type="ECO:0000256" key="1">
    <source>
        <dbReference type="SAM" id="MobiDB-lite"/>
    </source>
</evidence>
<dbReference type="AlphaFoldDB" id="A0A0S2KDU5"/>
<dbReference type="KEGG" id="pspi:PS2015_1823"/>
<name>A0A0S2KDU5_9GAMM</name>
<feature type="region of interest" description="Disordered" evidence="1">
    <location>
        <begin position="1"/>
        <end position="24"/>
    </location>
</feature>
<reference evidence="2 3" key="1">
    <citation type="submission" date="2015-11" db="EMBL/GenBank/DDBJ databases">
        <authorList>
            <person name="Zhang Y."/>
            <person name="Guo Z."/>
        </authorList>
    </citation>
    <scope>NUCLEOTIDE SEQUENCE [LARGE SCALE GENOMIC DNA]</scope>
    <source>
        <strain evidence="2 3">KCTC 32221</strain>
    </source>
</reference>
<sequence>MMSGAVREHSMARTGGYDHNLRGSKDHEEQWFTGVLERVSVYC</sequence>
<protein>
    <submittedName>
        <fullName evidence="2">Uncharacterized protein</fullName>
    </submittedName>
</protein>
<dbReference type="EMBL" id="CP013189">
    <property type="protein sequence ID" value="ALO46472.1"/>
    <property type="molecule type" value="Genomic_DNA"/>
</dbReference>
<evidence type="ECO:0000313" key="3">
    <source>
        <dbReference type="Proteomes" id="UP000065641"/>
    </source>
</evidence>
<accession>A0A0S2KDU5</accession>
<evidence type="ECO:0000313" key="2">
    <source>
        <dbReference type="EMBL" id="ALO46472.1"/>
    </source>
</evidence>
<proteinExistence type="predicted"/>
<keyword evidence="3" id="KW-1185">Reference proteome</keyword>
<organism evidence="2 3">
    <name type="scientific">Pseudohongiella spirulinae</name>
    <dbReference type="NCBI Taxonomy" id="1249552"/>
    <lineage>
        <taxon>Bacteria</taxon>
        <taxon>Pseudomonadati</taxon>
        <taxon>Pseudomonadota</taxon>
        <taxon>Gammaproteobacteria</taxon>
        <taxon>Pseudomonadales</taxon>
        <taxon>Pseudohongiellaceae</taxon>
        <taxon>Pseudohongiella</taxon>
    </lineage>
</organism>
<feature type="compositionally biased region" description="Basic and acidic residues" evidence="1">
    <location>
        <begin position="1"/>
        <end position="11"/>
    </location>
</feature>
<dbReference type="Proteomes" id="UP000065641">
    <property type="component" value="Chromosome"/>
</dbReference>